<feature type="coiled-coil region" evidence="1">
    <location>
        <begin position="267"/>
        <end position="294"/>
    </location>
</feature>
<reference evidence="3" key="1">
    <citation type="journal article" date="2010" name="Nat. Biotechnol.">
        <title>Draft genome sequence of the oilseed species Ricinus communis.</title>
        <authorList>
            <person name="Chan A.P."/>
            <person name="Crabtree J."/>
            <person name="Zhao Q."/>
            <person name="Lorenzi H."/>
            <person name="Orvis J."/>
            <person name="Puiu D."/>
            <person name="Melake-Berhan A."/>
            <person name="Jones K.M."/>
            <person name="Redman J."/>
            <person name="Chen G."/>
            <person name="Cahoon E.B."/>
            <person name="Gedil M."/>
            <person name="Stanke M."/>
            <person name="Haas B.J."/>
            <person name="Wortman J.R."/>
            <person name="Fraser-Liggett C.M."/>
            <person name="Ravel J."/>
            <person name="Rabinowicz P.D."/>
        </authorList>
    </citation>
    <scope>NUCLEOTIDE SEQUENCE [LARGE SCALE GENOMIC DNA]</scope>
    <source>
        <strain evidence="3">cv. Hale</strain>
    </source>
</reference>
<dbReference type="EMBL" id="EQ973822">
    <property type="protein sequence ID" value="EEF44541.1"/>
    <property type="molecule type" value="Genomic_DNA"/>
</dbReference>
<gene>
    <name evidence="2" type="ORF">RCOM_1176910</name>
</gene>
<dbReference type="OMA" id="MCGSKAM"/>
<dbReference type="Pfam" id="PF03087">
    <property type="entry name" value="BPS1"/>
    <property type="match status" value="1"/>
</dbReference>
<dbReference type="GO" id="GO:0048364">
    <property type="term" value="P:root development"/>
    <property type="evidence" value="ECO:0007669"/>
    <property type="project" value="InterPro"/>
</dbReference>
<organism evidence="2 3">
    <name type="scientific">Ricinus communis</name>
    <name type="common">Castor bean</name>
    <dbReference type="NCBI Taxonomy" id="3988"/>
    <lineage>
        <taxon>Eukaryota</taxon>
        <taxon>Viridiplantae</taxon>
        <taxon>Streptophyta</taxon>
        <taxon>Embryophyta</taxon>
        <taxon>Tracheophyta</taxon>
        <taxon>Spermatophyta</taxon>
        <taxon>Magnoliopsida</taxon>
        <taxon>eudicotyledons</taxon>
        <taxon>Gunneridae</taxon>
        <taxon>Pentapetalae</taxon>
        <taxon>rosids</taxon>
        <taxon>fabids</taxon>
        <taxon>Malpighiales</taxon>
        <taxon>Euphorbiaceae</taxon>
        <taxon>Acalyphoideae</taxon>
        <taxon>Acalypheae</taxon>
        <taxon>Ricinus</taxon>
    </lineage>
</organism>
<name>B9RWA4_RICCO</name>
<protein>
    <submittedName>
        <fullName evidence="2">Uncharacterized protein</fullName>
    </submittedName>
</protein>
<keyword evidence="3" id="KW-1185">Reference proteome</keyword>
<dbReference type="PANTHER" id="PTHR31509">
    <property type="entry name" value="BPS1-LIKE PROTEIN"/>
    <property type="match status" value="1"/>
</dbReference>
<dbReference type="eggNOG" id="ENOG502S66I">
    <property type="taxonomic scope" value="Eukaryota"/>
</dbReference>
<keyword evidence="1" id="KW-0175">Coiled coil</keyword>
<dbReference type="Proteomes" id="UP000008311">
    <property type="component" value="Unassembled WGS sequence"/>
</dbReference>
<dbReference type="KEGG" id="rcu:8285007"/>
<dbReference type="InParanoid" id="B9RWA4"/>
<evidence type="ECO:0000313" key="3">
    <source>
        <dbReference type="Proteomes" id="UP000008311"/>
    </source>
</evidence>
<dbReference type="InterPro" id="IPR004320">
    <property type="entry name" value="BPS1_pln"/>
</dbReference>
<dbReference type="GO" id="GO:0048367">
    <property type="term" value="P:shoot system development"/>
    <property type="evidence" value="ECO:0007669"/>
    <property type="project" value="InterPro"/>
</dbReference>
<accession>B9RWA4</accession>
<evidence type="ECO:0000256" key="1">
    <source>
        <dbReference type="SAM" id="Coils"/>
    </source>
</evidence>
<evidence type="ECO:0000313" key="2">
    <source>
        <dbReference type="EMBL" id="EEF44541.1"/>
    </source>
</evidence>
<dbReference type="AlphaFoldDB" id="B9RWA4"/>
<dbReference type="OrthoDB" id="1878996at2759"/>
<sequence length="316" mass="34778">MKPSTILRSLSLRIPARLSASPAVVPLPPRSPFDQQVTAELDTLLARESPNLSDHDLTTSFSWLFHALGASITTQKIALESLASVIYRDSDRKAMDQYLNDNAKMLDACNELSDKLEIVQEYVKSLRVVSHMLEGNSEPISSIIVRAKQVLDACKRKCDQTINKCSTSSSSGWLRKLVFRNDASSLSLGSGDTGEILNGSKAAALMACGILEMALSFKSSSTLKHTILQSQPVWNSCSTSMLSSELQEAVNVLARNLRDEVKCIKQMKKVRAAADELKRSCEKLEDGVKPLQERVKELYQHLIAVRMVVLGVLSQA</sequence>
<proteinExistence type="predicted"/>